<evidence type="ECO:0000313" key="2">
    <source>
        <dbReference type="Proteomes" id="UP000324222"/>
    </source>
</evidence>
<reference evidence="1 2" key="1">
    <citation type="submission" date="2019-05" db="EMBL/GenBank/DDBJ databases">
        <title>Another draft genome of Portunus trituberculatus and its Hox gene families provides insights of decapod evolution.</title>
        <authorList>
            <person name="Jeong J.-H."/>
            <person name="Song I."/>
            <person name="Kim S."/>
            <person name="Choi T."/>
            <person name="Kim D."/>
            <person name="Ryu S."/>
            <person name="Kim W."/>
        </authorList>
    </citation>
    <scope>NUCLEOTIDE SEQUENCE [LARGE SCALE GENOMIC DNA]</scope>
    <source>
        <tissue evidence="1">Muscle</tissue>
    </source>
</reference>
<protein>
    <submittedName>
        <fullName evidence="1">Uncharacterized protein</fullName>
    </submittedName>
</protein>
<dbReference type="Proteomes" id="UP000324222">
    <property type="component" value="Unassembled WGS sequence"/>
</dbReference>
<evidence type="ECO:0000313" key="1">
    <source>
        <dbReference type="EMBL" id="MPC31459.1"/>
    </source>
</evidence>
<keyword evidence="2" id="KW-1185">Reference proteome</keyword>
<proteinExistence type="predicted"/>
<dbReference type="EMBL" id="VSRR010002439">
    <property type="protein sequence ID" value="MPC31459.1"/>
    <property type="molecule type" value="Genomic_DNA"/>
</dbReference>
<accession>A0A5B7EDP9</accession>
<comment type="caution">
    <text evidence="1">The sequence shown here is derived from an EMBL/GenBank/DDBJ whole genome shotgun (WGS) entry which is preliminary data.</text>
</comment>
<name>A0A5B7EDP9_PORTR</name>
<gene>
    <name evidence="1" type="ORF">E2C01_024747</name>
</gene>
<dbReference type="AlphaFoldDB" id="A0A5B7EDP9"/>
<organism evidence="1 2">
    <name type="scientific">Portunus trituberculatus</name>
    <name type="common">Swimming crab</name>
    <name type="synonym">Neptunus trituberculatus</name>
    <dbReference type="NCBI Taxonomy" id="210409"/>
    <lineage>
        <taxon>Eukaryota</taxon>
        <taxon>Metazoa</taxon>
        <taxon>Ecdysozoa</taxon>
        <taxon>Arthropoda</taxon>
        <taxon>Crustacea</taxon>
        <taxon>Multicrustacea</taxon>
        <taxon>Malacostraca</taxon>
        <taxon>Eumalacostraca</taxon>
        <taxon>Eucarida</taxon>
        <taxon>Decapoda</taxon>
        <taxon>Pleocyemata</taxon>
        <taxon>Brachyura</taxon>
        <taxon>Eubrachyura</taxon>
        <taxon>Portunoidea</taxon>
        <taxon>Portunidae</taxon>
        <taxon>Portuninae</taxon>
        <taxon>Portunus</taxon>
    </lineage>
</organism>
<sequence length="102" mass="10950">MMRWSASGWYKSTPLEDAAPRGSIRVGATRLAGLGRVGQCMSGAGRRGAAWHAETSLQTVLGHKWCTATGGFGDNTRTRDLSQQLTFVHHAFRAALAAHNTP</sequence>